<name>A0ABD2NN88_9CUCU</name>
<evidence type="ECO:0000313" key="2">
    <source>
        <dbReference type="EMBL" id="KAL3280049.1"/>
    </source>
</evidence>
<evidence type="ECO:0000259" key="1">
    <source>
        <dbReference type="Pfam" id="PF22589"/>
    </source>
</evidence>
<gene>
    <name evidence="2" type="ORF">HHI36_017556</name>
</gene>
<evidence type="ECO:0000313" key="3">
    <source>
        <dbReference type="Proteomes" id="UP001516400"/>
    </source>
</evidence>
<dbReference type="PANTHER" id="PTHR35826">
    <property type="entry name" value="PROTEIN ATP6V1FNB-LIKE"/>
    <property type="match status" value="1"/>
</dbReference>
<organism evidence="2 3">
    <name type="scientific">Cryptolaemus montrouzieri</name>
    <dbReference type="NCBI Taxonomy" id="559131"/>
    <lineage>
        <taxon>Eukaryota</taxon>
        <taxon>Metazoa</taxon>
        <taxon>Ecdysozoa</taxon>
        <taxon>Arthropoda</taxon>
        <taxon>Hexapoda</taxon>
        <taxon>Insecta</taxon>
        <taxon>Pterygota</taxon>
        <taxon>Neoptera</taxon>
        <taxon>Endopterygota</taxon>
        <taxon>Coleoptera</taxon>
        <taxon>Polyphaga</taxon>
        <taxon>Cucujiformia</taxon>
        <taxon>Coccinelloidea</taxon>
        <taxon>Coccinellidae</taxon>
        <taxon>Scymninae</taxon>
        <taxon>Scymnini</taxon>
        <taxon>Cryptolaemus</taxon>
    </lineage>
</organism>
<dbReference type="Pfam" id="PF22589">
    <property type="entry name" value="SPMIP1"/>
    <property type="match status" value="1"/>
</dbReference>
<dbReference type="InterPro" id="IPR054323">
    <property type="entry name" value="SPMIP1_C"/>
</dbReference>
<proteinExistence type="predicted"/>
<dbReference type="EMBL" id="JABFTP020000124">
    <property type="protein sequence ID" value="KAL3280049.1"/>
    <property type="molecule type" value="Genomic_DNA"/>
</dbReference>
<protein>
    <recommendedName>
        <fullName evidence="1">Sperm microtubule inner protein 1 C-terminal domain-containing protein</fullName>
    </recommendedName>
</protein>
<comment type="caution">
    <text evidence="2">The sequence shown here is derived from an EMBL/GenBank/DDBJ whole genome shotgun (WGS) entry which is preliminary data.</text>
</comment>
<dbReference type="PANTHER" id="PTHR35826:SF1">
    <property type="entry name" value="PROTEIN ATP6V1FNB-LIKE"/>
    <property type="match status" value="1"/>
</dbReference>
<dbReference type="Proteomes" id="UP001516400">
    <property type="component" value="Unassembled WGS sequence"/>
</dbReference>
<reference evidence="2 3" key="1">
    <citation type="journal article" date="2021" name="BMC Biol.">
        <title>Horizontally acquired antibacterial genes associated with adaptive radiation of ladybird beetles.</title>
        <authorList>
            <person name="Li H.S."/>
            <person name="Tang X.F."/>
            <person name="Huang Y.H."/>
            <person name="Xu Z.Y."/>
            <person name="Chen M.L."/>
            <person name="Du X.Y."/>
            <person name="Qiu B.Y."/>
            <person name="Chen P.T."/>
            <person name="Zhang W."/>
            <person name="Slipinski A."/>
            <person name="Escalona H.E."/>
            <person name="Waterhouse R.M."/>
            <person name="Zwick A."/>
            <person name="Pang H."/>
        </authorList>
    </citation>
    <scope>NUCLEOTIDE SEQUENCE [LARGE SCALE GENOMIC DNA]</scope>
    <source>
        <strain evidence="2">SYSU2018</strain>
    </source>
</reference>
<accession>A0ABD2NN88</accession>
<keyword evidence="3" id="KW-1185">Reference proteome</keyword>
<sequence length="183" mass="21874">MAKQVLWTQCIEKENHLRLKWFTRNEERLNEIANAPLIRTVPEEVKEDMRLGRIARFQNVDRKNVKKLDHQKPYEQLDPRVTNVMQPIDPKIKKLLYAGTQKDGRRNYLNARVKVIPENRYYFPETSSFEYGWKMWNASRTIPKSRYGRIEVIKEFYRRAGVARDPEWHKEPTKLSPTICGSI</sequence>
<dbReference type="AlphaFoldDB" id="A0ABD2NN88"/>
<feature type="domain" description="Sperm microtubule inner protein 1 C-terminal" evidence="1">
    <location>
        <begin position="61"/>
        <end position="166"/>
    </location>
</feature>